<dbReference type="InterPro" id="IPR003959">
    <property type="entry name" value="ATPase_AAA_core"/>
</dbReference>
<evidence type="ECO:0000256" key="13">
    <source>
        <dbReference type="ARBA" id="ARBA00023049"/>
    </source>
</evidence>
<dbReference type="Pfam" id="PF17862">
    <property type="entry name" value="AAA_lid_3"/>
    <property type="match status" value="1"/>
</dbReference>
<keyword evidence="14" id="KW-0496">Mitochondrion</keyword>
<dbReference type="SUPFAM" id="SSF52540">
    <property type="entry name" value="P-loop containing nucleoside triphosphate hydrolases"/>
    <property type="match status" value="1"/>
</dbReference>
<feature type="region of interest" description="Disordered" evidence="16">
    <location>
        <begin position="784"/>
        <end position="815"/>
    </location>
</feature>
<comment type="caution">
    <text evidence="18">The sequence shown here is derived from an EMBL/GenBank/DDBJ whole genome shotgun (WGS) entry which is preliminary data.</text>
</comment>
<dbReference type="AlphaFoldDB" id="A0A8J5XFU4"/>
<feature type="compositionally biased region" description="Pro residues" evidence="16">
    <location>
        <begin position="796"/>
        <end position="805"/>
    </location>
</feature>
<evidence type="ECO:0000256" key="8">
    <source>
        <dbReference type="ARBA" id="ARBA00022741"/>
    </source>
</evidence>
<evidence type="ECO:0000256" key="7">
    <source>
        <dbReference type="ARBA" id="ARBA00022723"/>
    </source>
</evidence>
<dbReference type="SMART" id="SM00382">
    <property type="entry name" value="AAA"/>
    <property type="match status" value="1"/>
</dbReference>
<dbReference type="InterPro" id="IPR027417">
    <property type="entry name" value="P-loop_NTPase"/>
</dbReference>
<keyword evidence="9" id="KW-0378">Hydrolase</keyword>
<keyword evidence="19" id="KW-1185">Reference proteome</keyword>
<keyword evidence="12" id="KW-1133">Transmembrane helix</keyword>
<keyword evidence="8" id="KW-0547">Nucleotide-binding</keyword>
<dbReference type="InterPro" id="IPR050928">
    <property type="entry name" value="ATP-dep_Zn_Metalloprotease"/>
</dbReference>
<dbReference type="InterPro" id="IPR005936">
    <property type="entry name" value="FtsH"/>
</dbReference>
<keyword evidence="7" id="KW-0479">Metal-binding</keyword>
<evidence type="ECO:0000256" key="5">
    <source>
        <dbReference type="ARBA" id="ARBA00022670"/>
    </source>
</evidence>
<dbReference type="SUPFAM" id="SSF140990">
    <property type="entry name" value="FtsH protease domain-like"/>
    <property type="match status" value="1"/>
</dbReference>
<keyword evidence="6" id="KW-0812">Transmembrane</keyword>
<reference evidence="18" key="1">
    <citation type="submission" date="2021-05" db="EMBL/GenBank/DDBJ databases">
        <title>The genome of the haptophyte Pavlova lutheri (Diacronema luteri, Pavlovales) - a model for lipid biosynthesis in eukaryotic algae.</title>
        <authorList>
            <person name="Hulatt C.J."/>
            <person name="Posewitz M.C."/>
        </authorList>
    </citation>
    <scope>NUCLEOTIDE SEQUENCE</scope>
    <source>
        <strain evidence="18">NIVA-4/92</strain>
    </source>
</reference>
<dbReference type="Pfam" id="PF00004">
    <property type="entry name" value="AAA"/>
    <property type="match status" value="1"/>
</dbReference>
<dbReference type="Gene3D" id="3.40.1690.20">
    <property type="match status" value="1"/>
</dbReference>
<dbReference type="HAMAP" id="MF_01458">
    <property type="entry name" value="FtsH"/>
    <property type="match status" value="1"/>
</dbReference>
<accession>A0A8J5XFU4</accession>
<dbReference type="FunFam" id="1.20.58.760:FF:000003">
    <property type="entry name" value="AFG3-like AAA ATPase 2"/>
    <property type="match status" value="1"/>
</dbReference>
<keyword evidence="15" id="KW-0472">Membrane</keyword>
<organism evidence="18 19">
    <name type="scientific">Diacronema lutheri</name>
    <name type="common">Unicellular marine alga</name>
    <name type="synonym">Monochrysis lutheri</name>
    <dbReference type="NCBI Taxonomy" id="2081491"/>
    <lineage>
        <taxon>Eukaryota</taxon>
        <taxon>Haptista</taxon>
        <taxon>Haptophyta</taxon>
        <taxon>Pavlovophyceae</taxon>
        <taxon>Pavlovales</taxon>
        <taxon>Pavlovaceae</taxon>
        <taxon>Diacronema</taxon>
    </lineage>
</organism>
<dbReference type="GO" id="GO:0016887">
    <property type="term" value="F:ATP hydrolysis activity"/>
    <property type="evidence" value="ECO:0007669"/>
    <property type="project" value="InterPro"/>
</dbReference>
<dbReference type="GO" id="GO:0004222">
    <property type="term" value="F:metalloendopeptidase activity"/>
    <property type="evidence" value="ECO:0007669"/>
    <property type="project" value="InterPro"/>
</dbReference>
<evidence type="ECO:0000256" key="6">
    <source>
        <dbReference type="ARBA" id="ARBA00022692"/>
    </source>
</evidence>
<evidence type="ECO:0000256" key="11">
    <source>
        <dbReference type="ARBA" id="ARBA00022840"/>
    </source>
</evidence>
<dbReference type="Pfam" id="PF01434">
    <property type="entry name" value="Peptidase_M41"/>
    <property type="match status" value="1"/>
</dbReference>
<dbReference type="OMA" id="INWFQEL"/>
<feature type="domain" description="AAA+ ATPase" evidence="17">
    <location>
        <begin position="354"/>
        <end position="495"/>
    </location>
</feature>
<evidence type="ECO:0000313" key="18">
    <source>
        <dbReference type="EMBL" id="KAG8463288.1"/>
    </source>
</evidence>
<dbReference type="GO" id="GO:0005745">
    <property type="term" value="C:m-AAA complex"/>
    <property type="evidence" value="ECO:0007669"/>
    <property type="project" value="TreeGrafter"/>
</dbReference>
<feature type="compositionally biased region" description="Low complexity" evidence="16">
    <location>
        <begin position="806"/>
        <end position="815"/>
    </location>
</feature>
<proteinExistence type="inferred from homology"/>
<protein>
    <recommendedName>
        <fullName evidence="17">AAA+ ATPase domain-containing protein</fullName>
    </recommendedName>
</protein>
<dbReference type="InterPro" id="IPR041569">
    <property type="entry name" value="AAA_lid_3"/>
</dbReference>
<comment type="cofactor">
    <cofactor evidence="1">
        <name>Zn(2+)</name>
        <dbReference type="ChEBI" id="CHEBI:29105"/>
    </cofactor>
</comment>
<dbReference type="OrthoDB" id="1413014at2759"/>
<dbReference type="InterPro" id="IPR003593">
    <property type="entry name" value="AAA+_ATPase"/>
</dbReference>
<dbReference type="InterPro" id="IPR000642">
    <property type="entry name" value="Peptidase_M41"/>
</dbReference>
<dbReference type="GO" id="GO:0004176">
    <property type="term" value="F:ATP-dependent peptidase activity"/>
    <property type="evidence" value="ECO:0007669"/>
    <property type="project" value="InterPro"/>
</dbReference>
<dbReference type="GO" id="GO:0046872">
    <property type="term" value="F:metal ion binding"/>
    <property type="evidence" value="ECO:0007669"/>
    <property type="project" value="UniProtKB-KW"/>
</dbReference>
<dbReference type="InterPro" id="IPR003960">
    <property type="entry name" value="ATPase_AAA_CS"/>
</dbReference>
<sequence length="815" mass="85303">MLALRRAAAPRGALARAAARRLCAPSGGEPRHPVPRGFERFFPPGARDMPAGAAVRGSSPPRAKPAASEPGGDGGGGGGSGGGGGAGGGPKRDKDGARSPTPAELVMAAGAGLLLASAFDWPRILGFEGAGGAGARREISMQQFLAQVLPSGRVRRLVVVNGSQVRVYLGDYPAHAPPVVDGAPPVQPAASSAGQRGAPADSPLLMRRRADGTGGASVSPGEDEVLAFVFSIGSVDQFEERLDAAQRELGAEPSQCVPVRYVTATSAAAEAVRWLPTLLVLGLMVFAYRNAASGAMGGGAGQIFSVGKSKAKRAGKVDTRFTDVAGLQEAKGEVMEFVDFLKNPARYTRLGAKIPKGALLVGPPGCGKTLLAKAVAGESERPFFSVSGSDFIEMFVGVGPARVRDMFAEARRAAPCLIFIDEIDAVGRARGRGGVAGGGNDERENTLNQLLVEMDGFASSAGVIILAGTNRPDVLDNALTRPGRFDRQISVDKPDISGREQIFRLHLTPLTLNGGQERSPELANRLAALTPGMSGAEIANVCNEAALIAAREGAGSVGMSHLDRAVDRVLGGLEKKTRTQLQRERVTVAWHEAGHAVAGWFLPYADPVMKVSIVPRGRGSLGYSQSLPREIALYSEEHLEDMVRMALGGRAAEQLVLGEVSTGAQNDMERVTAIAQQCVSAFGFSEKIGHVSFAQQRGGDNESNELFKPYSEATAQVIDAEVRQRVAASYEAVLALLRDKRPQLDALAERLLLKEVVGVEDLVELLGPRKSVVGDSRYDEYLSKMIRPDEKASGAQPPPPSPSSPPSGEGAPAPA</sequence>
<evidence type="ECO:0000313" key="19">
    <source>
        <dbReference type="Proteomes" id="UP000751190"/>
    </source>
</evidence>
<dbReference type="FunFam" id="1.10.8.60:FF:000019">
    <property type="entry name" value="AFG3-like AAA ATPase 2"/>
    <property type="match status" value="1"/>
</dbReference>
<dbReference type="EMBL" id="JAGTXO010000016">
    <property type="protein sequence ID" value="KAG8463288.1"/>
    <property type="molecule type" value="Genomic_DNA"/>
</dbReference>
<dbReference type="Gene3D" id="1.20.58.760">
    <property type="entry name" value="Peptidase M41"/>
    <property type="match status" value="1"/>
</dbReference>
<evidence type="ECO:0000256" key="14">
    <source>
        <dbReference type="ARBA" id="ARBA00023128"/>
    </source>
</evidence>
<evidence type="ECO:0000256" key="1">
    <source>
        <dbReference type="ARBA" id="ARBA00001947"/>
    </source>
</evidence>
<keyword evidence="13" id="KW-0482">Metalloprotease</keyword>
<evidence type="ECO:0000256" key="2">
    <source>
        <dbReference type="ARBA" id="ARBA00004225"/>
    </source>
</evidence>
<gene>
    <name evidence="18" type="ORF">KFE25_004799</name>
</gene>
<dbReference type="GO" id="GO:0005524">
    <property type="term" value="F:ATP binding"/>
    <property type="evidence" value="ECO:0007669"/>
    <property type="project" value="UniProtKB-KW"/>
</dbReference>
<dbReference type="Gene3D" id="3.40.50.300">
    <property type="entry name" value="P-loop containing nucleotide triphosphate hydrolases"/>
    <property type="match status" value="1"/>
</dbReference>
<feature type="compositionally biased region" description="Gly residues" evidence="16">
    <location>
        <begin position="71"/>
        <end position="89"/>
    </location>
</feature>
<comment type="similarity">
    <text evidence="3">In the C-terminal section; belongs to the peptidase M41 family.</text>
</comment>
<comment type="similarity">
    <text evidence="4">In the N-terminal section; belongs to the AAA ATPase family.</text>
</comment>
<keyword evidence="5" id="KW-0645">Protease</keyword>
<dbReference type="GO" id="GO:0034982">
    <property type="term" value="P:mitochondrial protein processing"/>
    <property type="evidence" value="ECO:0007669"/>
    <property type="project" value="TreeGrafter"/>
</dbReference>
<name>A0A8J5XFU4_DIALT</name>
<dbReference type="CDD" id="cd19501">
    <property type="entry name" value="RecA-like_FtsH"/>
    <property type="match status" value="1"/>
</dbReference>
<dbReference type="PANTHER" id="PTHR43655:SF2">
    <property type="entry name" value="AFG3 LIKE MATRIX AAA PEPTIDASE SUBUNIT 2, ISOFORM A"/>
    <property type="match status" value="1"/>
</dbReference>
<evidence type="ECO:0000256" key="3">
    <source>
        <dbReference type="ARBA" id="ARBA00010044"/>
    </source>
</evidence>
<evidence type="ECO:0000256" key="12">
    <source>
        <dbReference type="ARBA" id="ARBA00022989"/>
    </source>
</evidence>
<dbReference type="PROSITE" id="PS00674">
    <property type="entry name" value="AAA"/>
    <property type="match status" value="1"/>
</dbReference>
<dbReference type="Gene3D" id="1.10.8.60">
    <property type="match status" value="1"/>
</dbReference>
<evidence type="ECO:0000256" key="4">
    <source>
        <dbReference type="ARBA" id="ARBA00010550"/>
    </source>
</evidence>
<dbReference type="NCBIfam" id="TIGR01241">
    <property type="entry name" value="FtsH_fam"/>
    <property type="match status" value="1"/>
</dbReference>
<evidence type="ECO:0000256" key="9">
    <source>
        <dbReference type="ARBA" id="ARBA00022801"/>
    </source>
</evidence>
<dbReference type="InterPro" id="IPR037219">
    <property type="entry name" value="Peptidase_M41-like"/>
</dbReference>
<feature type="region of interest" description="Disordered" evidence="16">
    <location>
        <begin position="24"/>
        <end position="101"/>
    </location>
</feature>
<keyword evidence="10" id="KW-0862">Zinc</keyword>
<feature type="region of interest" description="Disordered" evidence="16">
    <location>
        <begin position="181"/>
        <end position="219"/>
    </location>
</feature>
<keyword evidence="11" id="KW-0067">ATP-binding</keyword>
<evidence type="ECO:0000259" key="17">
    <source>
        <dbReference type="SMART" id="SM00382"/>
    </source>
</evidence>
<dbReference type="FunFam" id="3.40.50.300:FF:000001">
    <property type="entry name" value="ATP-dependent zinc metalloprotease FtsH"/>
    <property type="match status" value="1"/>
</dbReference>
<evidence type="ECO:0000256" key="15">
    <source>
        <dbReference type="ARBA" id="ARBA00023136"/>
    </source>
</evidence>
<dbReference type="Proteomes" id="UP000751190">
    <property type="component" value="Unassembled WGS sequence"/>
</dbReference>
<dbReference type="PANTHER" id="PTHR43655">
    <property type="entry name" value="ATP-DEPENDENT PROTEASE"/>
    <property type="match status" value="1"/>
</dbReference>
<evidence type="ECO:0000256" key="10">
    <source>
        <dbReference type="ARBA" id="ARBA00022833"/>
    </source>
</evidence>
<evidence type="ECO:0000256" key="16">
    <source>
        <dbReference type="SAM" id="MobiDB-lite"/>
    </source>
</evidence>
<comment type="subcellular location">
    <subcellularLocation>
        <location evidence="2">Mitochondrion membrane</location>
        <topology evidence="2">Multi-pass membrane protein</topology>
    </subcellularLocation>
</comment>